<comment type="caution">
    <text evidence="2">The sequence shown here is derived from an EMBL/GenBank/DDBJ whole genome shotgun (WGS) entry which is preliminary data.</text>
</comment>
<name>A0A8H7CXS3_9AGAR</name>
<evidence type="ECO:0000313" key="2">
    <source>
        <dbReference type="EMBL" id="KAF7351283.1"/>
    </source>
</evidence>
<gene>
    <name evidence="2" type="ORF">MSAN_01559800</name>
</gene>
<dbReference type="EMBL" id="JACAZH010000013">
    <property type="protein sequence ID" value="KAF7351283.1"/>
    <property type="molecule type" value="Genomic_DNA"/>
</dbReference>
<proteinExistence type="predicted"/>
<protein>
    <submittedName>
        <fullName evidence="2">Uncharacterized protein</fullName>
    </submittedName>
</protein>
<dbReference type="Proteomes" id="UP000623467">
    <property type="component" value="Unassembled WGS sequence"/>
</dbReference>
<evidence type="ECO:0000256" key="1">
    <source>
        <dbReference type="SAM" id="MobiDB-lite"/>
    </source>
</evidence>
<feature type="region of interest" description="Disordered" evidence="1">
    <location>
        <begin position="1"/>
        <end position="81"/>
    </location>
</feature>
<evidence type="ECO:0000313" key="3">
    <source>
        <dbReference type="Proteomes" id="UP000623467"/>
    </source>
</evidence>
<dbReference type="SUPFAM" id="SSF81995">
    <property type="entry name" value="beta-sandwich domain of Sec23/24"/>
    <property type="match status" value="1"/>
</dbReference>
<dbReference type="AlphaFoldDB" id="A0A8H7CXS3"/>
<accession>A0A8H7CXS3</accession>
<keyword evidence="3" id="KW-1185">Reference proteome</keyword>
<feature type="compositionally biased region" description="Low complexity" evidence="1">
    <location>
        <begin position="14"/>
        <end position="53"/>
    </location>
</feature>
<sequence length="224" mass="24884">MLTPARVRSRRGAQTHQQQQQQQQQRQAAGPARPPQQQQQQHQVQQQQQQQQVLYQSNGAAPQQMRPNGVPPVIQGAYRGGPGPRWDVAAEAVRVGGDEQTVGRVEWGRRGGASGHDDGAAQSLQDNTIHTFQLPFLSSLAKTTTFHPISTTRSSIRDPFHLPCHIGYDYAITQPSSSSSRLPEHRHVSPVPFCVFLSAPDRLADRGRHPLSPTHYFTFTRALP</sequence>
<organism evidence="2 3">
    <name type="scientific">Mycena sanguinolenta</name>
    <dbReference type="NCBI Taxonomy" id="230812"/>
    <lineage>
        <taxon>Eukaryota</taxon>
        <taxon>Fungi</taxon>
        <taxon>Dikarya</taxon>
        <taxon>Basidiomycota</taxon>
        <taxon>Agaricomycotina</taxon>
        <taxon>Agaricomycetes</taxon>
        <taxon>Agaricomycetidae</taxon>
        <taxon>Agaricales</taxon>
        <taxon>Marasmiineae</taxon>
        <taxon>Mycenaceae</taxon>
        <taxon>Mycena</taxon>
    </lineage>
</organism>
<reference evidence="2" key="1">
    <citation type="submission" date="2020-05" db="EMBL/GenBank/DDBJ databases">
        <title>Mycena genomes resolve the evolution of fungal bioluminescence.</title>
        <authorList>
            <person name="Tsai I.J."/>
        </authorList>
    </citation>
    <scope>NUCLEOTIDE SEQUENCE</scope>
    <source>
        <strain evidence="2">160909Yilan</strain>
    </source>
</reference>